<comment type="caution">
    <text evidence="2">The sequence shown here is derived from an EMBL/GenBank/DDBJ whole genome shotgun (WGS) entry which is preliminary data.</text>
</comment>
<dbReference type="EMBL" id="JAIQCV010000006">
    <property type="protein sequence ID" value="KAH1090758.1"/>
    <property type="molecule type" value="Genomic_DNA"/>
</dbReference>
<feature type="compositionally biased region" description="Polar residues" evidence="1">
    <location>
        <begin position="71"/>
        <end position="80"/>
    </location>
</feature>
<protein>
    <recommendedName>
        <fullName evidence="4">RNase H type-1 domain-containing protein</fullName>
    </recommendedName>
</protein>
<feature type="compositionally biased region" description="Basic and acidic residues" evidence="1">
    <location>
        <begin position="44"/>
        <end position="57"/>
    </location>
</feature>
<sequence length="80" mass="9386">MGILSVMIQGDSRTVIKKCQTIKPNKSAIGVIIRDIQNKKEKKYYERERKRTSRERLQINSILNQREDGGRTQTKGFFEE</sequence>
<evidence type="ECO:0000313" key="3">
    <source>
        <dbReference type="Proteomes" id="UP000828251"/>
    </source>
</evidence>
<organism evidence="2 3">
    <name type="scientific">Gossypium stocksii</name>
    <dbReference type="NCBI Taxonomy" id="47602"/>
    <lineage>
        <taxon>Eukaryota</taxon>
        <taxon>Viridiplantae</taxon>
        <taxon>Streptophyta</taxon>
        <taxon>Embryophyta</taxon>
        <taxon>Tracheophyta</taxon>
        <taxon>Spermatophyta</taxon>
        <taxon>Magnoliopsida</taxon>
        <taxon>eudicotyledons</taxon>
        <taxon>Gunneridae</taxon>
        <taxon>Pentapetalae</taxon>
        <taxon>rosids</taxon>
        <taxon>malvids</taxon>
        <taxon>Malvales</taxon>
        <taxon>Malvaceae</taxon>
        <taxon>Malvoideae</taxon>
        <taxon>Gossypium</taxon>
    </lineage>
</organism>
<evidence type="ECO:0000256" key="1">
    <source>
        <dbReference type="SAM" id="MobiDB-lite"/>
    </source>
</evidence>
<gene>
    <name evidence="2" type="ORF">J1N35_018015</name>
</gene>
<dbReference type="OrthoDB" id="10478969at2759"/>
<accession>A0A9D4A698</accession>
<keyword evidence="3" id="KW-1185">Reference proteome</keyword>
<proteinExistence type="predicted"/>
<name>A0A9D4A698_9ROSI</name>
<feature type="region of interest" description="Disordered" evidence="1">
    <location>
        <begin position="44"/>
        <end position="80"/>
    </location>
</feature>
<reference evidence="2 3" key="1">
    <citation type="journal article" date="2021" name="Plant Biotechnol. J.">
        <title>Multi-omics assisted identification of the key and species-specific regulatory components of drought-tolerant mechanisms in Gossypium stocksii.</title>
        <authorList>
            <person name="Yu D."/>
            <person name="Ke L."/>
            <person name="Zhang D."/>
            <person name="Wu Y."/>
            <person name="Sun Y."/>
            <person name="Mei J."/>
            <person name="Sun J."/>
            <person name="Sun Y."/>
        </authorList>
    </citation>
    <scope>NUCLEOTIDE SEQUENCE [LARGE SCALE GENOMIC DNA]</scope>
    <source>
        <strain evidence="3">cv. E1</strain>
        <tissue evidence="2">Leaf</tissue>
    </source>
</reference>
<dbReference type="Proteomes" id="UP000828251">
    <property type="component" value="Unassembled WGS sequence"/>
</dbReference>
<evidence type="ECO:0008006" key="4">
    <source>
        <dbReference type="Google" id="ProtNLM"/>
    </source>
</evidence>
<evidence type="ECO:0000313" key="2">
    <source>
        <dbReference type="EMBL" id="KAH1090758.1"/>
    </source>
</evidence>
<dbReference type="AlphaFoldDB" id="A0A9D4A698"/>